<evidence type="ECO:0000256" key="2">
    <source>
        <dbReference type="ARBA" id="ARBA00007441"/>
    </source>
</evidence>
<name>A0AAQ3JX37_9LILI</name>
<dbReference type="PRINTS" id="PR00753">
    <property type="entry name" value="ACCSYNTHASE"/>
</dbReference>
<dbReference type="InterPro" id="IPR015422">
    <property type="entry name" value="PyrdxlP-dep_Trfase_small"/>
</dbReference>
<proteinExistence type="inferred from homology"/>
<sequence>MEGFDRDLRWRTGVTIVPVRCTSATGFQITLQALEDAFAEAEAANVRVRGLLLTNPSNPLGKTITRATLEVIVSFVVRKSIHLISDEIYSGSVFSPEEFTSVAEIAAGARERVHVVYSLSKDLGLPGFRVGVVYSHNEAVVKTARRMSSFTLVSSQTQKLLAAVLSEGGFAENYVRTNRERLRKRCEFMVQGLKKAGVECLQGNAGLFCWVNMKPLLEEDTREGEVRLWNALLRESKVNISPGSSCHCEEAGWFRVCFANMNLETLRVALKRIEDFVAEKKKL</sequence>
<organism evidence="5 6">
    <name type="scientific">Canna indica</name>
    <name type="common">Indian-shot</name>
    <dbReference type="NCBI Taxonomy" id="4628"/>
    <lineage>
        <taxon>Eukaryota</taxon>
        <taxon>Viridiplantae</taxon>
        <taxon>Streptophyta</taxon>
        <taxon>Embryophyta</taxon>
        <taxon>Tracheophyta</taxon>
        <taxon>Spermatophyta</taxon>
        <taxon>Magnoliopsida</taxon>
        <taxon>Liliopsida</taxon>
        <taxon>Zingiberales</taxon>
        <taxon>Cannaceae</taxon>
        <taxon>Canna</taxon>
    </lineage>
</organism>
<dbReference type="PROSITE" id="PS00105">
    <property type="entry name" value="AA_TRANSFER_CLASS_1"/>
    <property type="match status" value="1"/>
</dbReference>
<keyword evidence="6" id="KW-1185">Reference proteome</keyword>
<comment type="cofactor">
    <cofactor evidence="1">
        <name>pyridoxal 5'-phosphate</name>
        <dbReference type="ChEBI" id="CHEBI:597326"/>
    </cofactor>
</comment>
<dbReference type="GO" id="GO:0030170">
    <property type="term" value="F:pyridoxal phosphate binding"/>
    <property type="evidence" value="ECO:0007669"/>
    <property type="project" value="InterPro"/>
</dbReference>
<dbReference type="Pfam" id="PF00155">
    <property type="entry name" value="Aminotran_1_2"/>
    <property type="match status" value="1"/>
</dbReference>
<dbReference type="InterPro" id="IPR004839">
    <property type="entry name" value="Aminotransferase_I/II_large"/>
</dbReference>
<dbReference type="AlphaFoldDB" id="A0AAQ3JX37"/>
<accession>A0AAQ3JX37</accession>
<gene>
    <name evidence="5" type="ORF">Cni_G05696</name>
</gene>
<dbReference type="InterPro" id="IPR050478">
    <property type="entry name" value="Ethylene_sulfur-biosynth"/>
</dbReference>
<feature type="domain" description="Aminotransferase class I/classII large" evidence="4">
    <location>
        <begin position="4"/>
        <end position="273"/>
    </location>
</feature>
<dbReference type="InterPro" id="IPR015424">
    <property type="entry name" value="PyrdxlP-dep_Trfase"/>
</dbReference>
<dbReference type="GO" id="GO:0008483">
    <property type="term" value="F:transaminase activity"/>
    <property type="evidence" value="ECO:0007669"/>
    <property type="project" value="UniProtKB-KW"/>
</dbReference>
<dbReference type="Gene3D" id="3.40.640.10">
    <property type="entry name" value="Type I PLP-dependent aspartate aminotransferase-like (Major domain)"/>
    <property type="match status" value="1"/>
</dbReference>
<keyword evidence="5" id="KW-0032">Aminotransferase</keyword>
<dbReference type="GO" id="GO:0006520">
    <property type="term" value="P:amino acid metabolic process"/>
    <property type="evidence" value="ECO:0007669"/>
    <property type="project" value="TreeGrafter"/>
</dbReference>
<keyword evidence="3" id="KW-0663">Pyridoxal phosphate</keyword>
<evidence type="ECO:0000259" key="4">
    <source>
        <dbReference type="Pfam" id="PF00155"/>
    </source>
</evidence>
<dbReference type="EMBL" id="CP136891">
    <property type="protein sequence ID" value="WOK96988.1"/>
    <property type="molecule type" value="Genomic_DNA"/>
</dbReference>
<dbReference type="SUPFAM" id="SSF53383">
    <property type="entry name" value="PLP-dependent transferases"/>
    <property type="match status" value="1"/>
</dbReference>
<evidence type="ECO:0000313" key="5">
    <source>
        <dbReference type="EMBL" id="WOK96988.1"/>
    </source>
</evidence>
<dbReference type="InterPro" id="IPR015421">
    <property type="entry name" value="PyrdxlP-dep_Trfase_major"/>
</dbReference>
<dbReference type="InterPro" id="IPR004838">
    <property type="entry name" value="NHTrfase_class1_PyrdxlP-BS"/>
</dbReference>
<comment type="similarity">
    <text evidence="2">Belongs to the class-I pyridoxal-phosphate-dependent aminotransferase family.</text>
</comment>
<reference evidence="5 6" key="1">
    <citation type="submission" date="2023-10" db="EMBL/GenBank/DDBJ databases">
        <title>Chromosome-scale genome assembly provides insights into flower coloration mechanisms of Canna indica.</title>
        <authorList>
            <person name="Li C."/>
        </authorList>
    </citation>
    <scope>NUCLEOTIDE SEQUENCE [LARGE SCALE GENOMIC DNA]</scope>
    <source>
        <tissue evidence="5">Flower</tissue>
    </source>
</reference>
<dbReference type="Gene3D" id="3.90.1150.10">
    <property type="entry name" value="Aspartate Aminotransferase, domain 1"/>
    <property type="match status" value="1"/>
</dbReference>
<keyword evidence="5" id="KW-0808">Transferase</keyword>
<evidence type="ECO:0000256" key="3">
    <source>
        <dbReference type="ARBA" id="ARBA00022898"/>
    </source>
</evidence>
<dbReference type="Proteomes" id="UP001327560">
    <property type="component" value="Chromosome 2"/>
</dbReference>
<evidence type="ECO:0000256" key="1">
    <source>
        <dbReference type="ARBA" id="ARBA00001933"/>
    </source>
</evidence>
<dbReference type="PANTHER" id="PTHR43795">
    <property type="entry name" value="BIFUNCTIONAL ASPARTATE AMINOTRANSFERASE AND GLUTAMATE/ASPARTATE-PREPHENATE AMINOTRANSFERASE-RELATED"/>
    <property type="match status" value="1"/>
</dbReference>
<protein>
    <submittedName>
        <fullName evidence="5">Aminotransferase</fullName>
    </submittedName>
</protein>
<dbReference type="PANTHER" id="PTHR43795:SF39">
    <property type="entry name" value="AMINOTRANSFERASE CLASS I_CLASSII DOMAIN-CONTAINING PROTEIN"/>
    <property type="match status" value="1"/>
</dbReference>
<evidence type="ECO:0000313" key="6">
    <source>
        <dbReference type="Proteomes" id="UP001327560"/>
    </source>
</evidence>
<dbReference type="CDD" id="cd00609">
    <property type="entry name" value="AAT_like"/>
    <property type="match status" value="1"/>
</dbReference>